<evidence type="ECO:0000256" key="1">
    <source>
        <dbReference type="ARBA" id="ARBA00023125"/>
    </source>
</evidence>
<keyword evidence="2" id="KW-0597">Phosphoprotein</keyword>
<protein>
    <submittedName>
        <fullName evidence="5">Two component transcriptional regulator, LytTR family</fullName>
    </submittedName>
</protein>
<dbReference type="Proteomes" id="UP000199138">
    <property type="component" value="Unassembled WGS sequence"/>
</dbReference>
<dbReference type="EMBL" id="FPBK01000003">
    <property type="protein sequence ID" value="SFU43224.1"/>
    <property type="molecule type" value="Genomic_DNA"/>
</dbReference>
<feature type="domain" description="Response regulatory" evidence="3">
    <location>
        <begin position="5"/>
        <end position="116"/>
    </location>
</feature>
<dbReference type="GO" id="GO:0005829">
    <property type="term" value="C:cytosol"/>
    <property type="evidence" value="ECO:0007669"/>
    <property type="project" value="TreeGrafter"/>
</dbReference>
<dbReference type="GO" id="GO:0032993">
    <property type="term" value="C:protein-DNA complex"/>
    <property type="evidence" value="ECO:0007669"/>
    <property type="project" value="TreeGrafter"/>
</dbReference>
<gene>
    <name evidence="5" type="ORF">SAMN05216480_103152</name>
</gene>
<dbReference type="RefSeq" id="WP_093024354.1">
    <property type="nucleotide sequence ID" value="NZ_FPBK01000003.1"/>
</dbReference>
<dbReference type="GO" id="GO:0006355">
    <property type="term" value="P:regulation of DNA-templated transcription"/>
    <property type="evidence" value="ECO:0007669"/>
    <property type="project" value="TreeGrafter"/>
</dbReference>
<dbReference type="Gene3D" id="3.40.50.2300">
    <property type="match status" value="1"/>
</dbReference>
<dbReference type="PANTHER" id="PTHR48111:SF17">
    <property type="entry name" value="TRANSCRIPTIONAL REGULATORY PROTEIN YPDB"/>
    <property type="match status" value="1"/>
</dbReference>
<dbReference type="PROSITE" id="PS50110">
    <property type="entry name" value="RESPONSE_REGULATORY"/>
    <property type="match status" value="1"/>
</dbReference>
<organism evidence="5 6">
    <name type="scientific">Pustulibacterium marinum</name>
    <dbReference type="NCBI Taxonomy" id="1224947"/>
    <lineage>
        <taxon>Bacteria</taxon>
        <taxon>Pseudomonadati</taxon>
        <taxon>Bacteroidota</taxon>
        <taxon>Flavobacteriia</taxon>
        <taxon>Flavobacteriales</taxon>
        <taxon>Flavobacteriaceae</taxon>
        <taxon>Pustulibacterium</taxon>
    </lineage>
</organism>
<dbReference type="InterPro" id="IPR039420">
    <property type="entry name" value="WalR-like"/>
</dbReference>
<accession>A0A1I7G450</accession>
<reference evidence="5 6" key="1">
    <citation type="submission" date="2016-10" db="EMBL/GenBank/DDBJ databases">
        <authorList>
            <person name="de Groot N.N."/>
        </authorList>
    </citation>
    <scope>NUCLEOTIDE SEQUENCE [LARGE SCALE GENOMIC DNA]</scope>
    <source>
        <strain evidence="5 6">CGMCC 1.12333</strain>
    </source>
</reference>
<evidence type="ECO:0000259" key="3">
    <source>
        <dbReference type="PROSITE" id="PS50110"/>
    </source>
</evidence>
<keyword evidence="6" id="KW-1185">Reference proteome</keyword>
<dbReference type="Pfam" id="PF00072">
    <property type="entry name" value="Response_reg"/>
    <property type="match status" value="1"/>
</dbReference>
<sequence>MSTLKSIIIDDEPLAANILKSYIEQLNSIELVQVFHNAIEALNFLRGNEVDLIFLDINMPLLDGLSFLRSLDKPPMVAITTAHEEYAVESYELEVLDYLVKPVPFNRFVMTVNKALRSVSSSVSSGNTSSSENPFLFVKIDKKKMVKVYLDDILVVESLKDYIKIITSANKYIVHQTLGSFTDELPSEKFIRIHRSYTINMDKVETVEGNSVEISGIRYTIGRSYINDVKSKILNETSENNED</sequence>
<dbReference type="Pfam" id="PF04397">
    <property type="entry name" value="LytTR"/>
    <property type="match status" value="1"/>
</dbReference>
<dbReference type="SMART" id="SM00850">
    <property type="entry name" value="LytTR"/>
    <property type="match status" value="1"/>
</dbReference>
<dbReference type="PANTHER" id="PTHR48111">
    <property type="entry name" value="REGULATOR OF RPOS"/>
    <property type="match status" value="1"/>
</dbReference>
<dbReference type="Gene3D" id="2.40.50.1020">
    <property type="entry name" value="LytTr DNA-binding domain"/>
    <property type="match status" value="1"/>
</dbReference>
<evidence type="ECO:0000256" key="2">
    <source>
        <dbReference type="PROSITE-ProRule" id="PRU00169"/>
    </source>
</evidence>
<proteinExistence type="predicted"/>
<evidence type="ECO:0000259" key="4">
    <source>
        <dbReference type="PROSITE" id="PS50930"/>
    </source>
</evidence>
<dbReference type="InterPro" id="IPR011006">
    <property type="entry name" value="CheY-like_superfamily"/>
</dbReference>
<dbReference type="OrthoDB" id="2168082at2"/>
<dbReference type="STRING" id="1224947.SAMN05216480_103152"/>
<name>A0A1I7G450_9FLAO</name>
<dbReference type="InterPro" id="IPR001789">
    <property type="entry name" value="Sig_transdc_resp-reg_receiver"/>
</dbReference>
<dbReference type="SMART" id="SM00448">
    <property type="entry name" value="REC"/>
    <property type="match status" value="1"/>
</dbReference>
<dbReference type="SUPFAM" id="SSF52172">
    <property type="entry name" value="CheY-like"/>
    <property type="match status" value="1"/>
</dbReference>
<feature type="modified residue" description="4-aspartylphosphate" evidence="2">
    <location>
        <position position="56"/>
    </location>
</feature>
<feature type="domain" description="HTH LytTR-type" evidence="4">
    <location>
        <begin position="137"/>
        <end position="235"/>
    </location>
</feature>
<dbReference type="AlphaFoldDB" id="A0A1I7G450"/>
<dbReference type="InterPro" id="IPR007492">
    <property type="entry name" value="LytTR_DNA-bd_dom"/>
</dbReference>
<dbReference type="PROSITE" id="PS50930">
    <property type="entry name" value="HTH_LYTTR"/>
    <property type="match status" value="1"/>
</dbReference>
<evidence type="ECO:0000313" key="6">
    <source>
        <dbReference type="Proteomes" id="UP000199138"/>
    </source>
</evidence>
<keyword evidence="1" id="KW-0238">DNA-binding</keyword>
<evidence type="ECO:0000313" key="5">
    <source>
        <dbReference type="EMBL" id="SFU43224.1"/>
    </source>
</evidence>
<dbReference type="GO" id="GO:0000156">
    <property type="term" value="F:phosphorelay response regulator activity"/>
    <property type="evidence" value="ECO:0007669"/>
    <property type="project" value="TreeGrafter"/>
</dbReference>
<dbReference type="GO" id="GO:0000976">
    <property type="term" value="F:transcription cis-regulatory region binding"/>
    <property type="evidence" value="ECO:0007669"/>
    <property type="project" value="TreeGrafter"/>
</dbReference>